<dbReference type="SUPFAM" id="SSF56235">
    <property type="entry name" value="N-terminal nucleophile aminohydrolases (Ntn hydrolases)"/>
    <property type="match status" value="2"/>
</dbReference>
<organism evidence="1 2">
    <name type="scientific">Cryptosporidium andersoni</name>
    <dbReference type="NCBI Taxonomy" id="117008"/>
    <lineage>
        <taxon>Eukaryota</taxon>
        <taxon>Sar</taxon>
        <taxon>Alveolata</taxon>
        <taxon>Apicomplexa</taxon>
        <taxon>Conoidasida</taxon>
        <taxon>Coccidia</taxon>
        <taxon>Eucoccidiorida</taxon>
        <taxon>Eimeriorina</taxon>
        <taxon>Cryptosporidiidae</taxon>
        <taxon>Cryptosporidium</taxon>
    </lineage>
</organism>
<evidence type="ECO:0000313" key="2">
    <source>
        <dbReference type="Proteomes" id="UP000186804"/>
    </source>
</evidence>
<keyword evidence="1" id="KW-0647">Proteasome</keyword>
<reference evidence="1 2" key="1">
    <citation type="submission" date="2016-10" db="EMBL/GenBank/DDBJ databases">
        <title>Reductive evolution of mitochondrial metabolism and differential evolution of invasion-related proteins in Cryptosporidium.</title>
        <authorList>
            <person name="Liu S."/>
            <person name="Roellig D.M."/>
            <person name="Guo Y."/>
            <person name="Li N."/>
            <person name="Frace M.A."/>
            <person name="Tang K."/>
            <person name="Zhang L."/>
            <person name="Feng Y."/>
            <person name="Xiao L."/>
        </authorList>
    </citation>
    <scope>NUCLEOTIDE SEQUENCE [LARGE SCALE GENOMIC DNA]</scope>
    <source>
        <strain evidence="1">30847</strain>
    </source>
</reference>
<gene>
    <name evidence="1" type="ORF">cand_013710</name>
</gene>
<protein>
    <submittedName>
        <fullName evidence="1">Proteasome subunit beta type 4</fullName>
    </submittedName>
</protein>
<accession>A0A1J4MWE6</accession>
<dbReference type="VEuPathDB" id="CryptoDB:cand_013710"/>
<proteinExistence type="predicted"/>
<dbReference type="EMBL" id="LRBS01000027">
    <property type="protein sequence ID" value="OII77795.1"/>
    <property type="molecule type" value="Genomic_DNA"/>
</dbReference>
<dbReference type="Gene3D" id="3.60.20.10">
    <property type="entry name" value="Glutamine Phosphoribosylpyrophosphate, subunit 1, domain 1"/>
    <property type="match status" value="1"/>
</dbReference>
<keyword evidence="2" id="KW-1185">Reference proteome</keyword>
<dbReference type="GO" id="GO:0005839">
    <property type="term" value="C:proteasome core complex"/>
    <property type="evidence" value="ECO:0007669"/>
    <property type="project" value="InterPro"/>
</dbReference>
<dbReference type="GeneID" id="92365556"/>
<dbReference type="Pfam" id="PF00227">
    <property type="entry name" value="Proteasome"/>
    <property type="match status" value="1"/>
</dbReference>
<dbReference type="PROSITE" id="PS51257">
    <property type="entry name" value="PROKAR_LIPOPROTEIN"/>
    <property type="match status" value="1"/>
</dbReference>
<dbReference type="AlphaFoldDB" id="A0A1J4MWE6"/>
<dbReference type="RefSeq" id="XP_067069641.1">
    <property type="nucleotide sequence ID" value="XM_067211606.1"/>
</dbReference>
<dbReference type="Proteomes" id="UP000186804">
    <property type="component" value="Unassembled WGS sequence"/>
</dbReference>
<comment type="caution">
    <text evidence="1">The sequence shown here is derived from an EMBL/GenBank/DDBJ whole genome shotgun (WGS) entry which is preliminary data.</text>
</comment>
<sequence length="269" mass="30500">MHKSVIVGSGSVIGIKYNEGVMLVASTLACYGSSKMFGGISRFHVVGAKSSDNKNEIDAKMISNDDIALIEKISSVDLNDKVEFYPNAYTVISSTGEYSDFQYVIEQVEEKSLDDFYNNTSKGPREYSNFISNLHYEKRNKMKPLYNQVVIAGLQKNISSEFESYLSIVDQFGTLFFDDYVGSGSSGYYGVSLIRQKYVPGISEDQAKSLLEECMRNIFYLECTGSRMLQFVTITLKGTTIYPAYPVETTWKYENYMKPQYDRHDYVGF</sequence>
<dbReference type="InterPro" id="IPR001353">
    <property type="entry name" value="Proteasome_sua/b"/>
</dbReference>
<evidence type="ECO:0000313" key="1">
    <source>
        <dbReference type="EMBL" id="OII77795.1"/>
    </source>
</evidence>
<dbReference type="OrthoDB" id="10248542at2759"/>
<dbReference type="GO" id="GO:0051603">
    <property type="term" value="P:proteolysis involved in protein catabolic process"/>
    <property type="evidence" value="ECO:0007669"/>
    <property type="project" value="InterPro"/>
</dbReference>
<name>A0A1J4MWE6_9CRYT</name>
<dbReference type="InterPro" id="IPR029055">
    <property type="entry name" value="Ntn_hydrolases_N"/>
</dbReference>